<keyword evidence="6" id="KW-0812">Transmembrane</keyword>
<sequence length="399" mass="46326">MKKLQSQQQLRSQAPFNLVQALMQIHNLIFYLLIFGSGLAFGFTLSIFLKDISFSVQLNQFSIQSPLLSQSLSSLTPPPASNISNITTIRNGVNEFTRLPDTSHDMDEKELLWRASLVPRIHEFPFKVVPKVAFLFLSRGSLPFAPLWELFFRGHEGLYSIYWHTSPNFNGTVPENSVFYDRRIASQEVRWGENSMIEAERRLLANALLDFSNKRFVLLSEACVPLFNFSTVYSYLTGSEQSFIEVYDLNSPVGRGRYSPLMRPIIYLRQWRKGSQWFEVDRDLAIEVVSDRTYFPEFQSFCTGSCYSDEHYLPTFVSIRFWKKNSNRTITWVDWSLGGPHPRRFTRVNVTIDFLESLRNKNTCEYNGKTTNICYLFARKFAPNALDRLLRFAPKVIKL</sequence>
<gene>
    <name evidence="7" type="ORF">K2173_028281</name>
</gene>
<dbReference type="GO" id="GO:0016020">
    <property type="term" value="C:membrane"/>
    <property type="evidence" value="ECO:0007669"/>
    <property type="project" value="UniProtKB-SubCell"/>
</dbReference>
<keyword evidence="8" id="KW-1185">Reference proteome</keyword>
<name>A0AAV8U4F6_9ROSI</name>
<dbReference type="InterPro" id="IPR044174">
    <property type="entry name" value="BC10-like"/>
</dbReference>
<reference evidence="7 8" key="1">
    <citation type="submission" date="2021-09" db="EMBL/GenBank/DDBJ databases">
        <title>Genomic insights and catalytic innovation underlie evolution of tropane alkaloids biosynthesis.</title>
        <authorList>
            <person name="Wang Y.-J."/>
            <person name="Tian T."/>
            <person name="Huang J.-P."/>
            <person name="Huang S.-X."/>
        </authorList>
    </citation>
    <scope>NUCLEOTIDE SEQUENCE [LARGE SCALE GENOMIC DNA]</scope>
    <source>
        <strain evidence="7">KIB-2018</strain>
        <tissue evidence="7">Leaf</tissue>
    </source>
</reference>
<keyword evidence="2" id="KW-0328">Glycosyltransferase</keyword>
<accession>A0AAV8U4F6</accession>
<keyword evidence="6" id="KW-1133">Transmembrane helix</keyword>
<dbReference type="Pfam" id="PF02485">
    <property type="entry name" value="Branch"/>
    <property type="match status" value="1"/>
</dbReference>
<protein>
    <submittedName>
        <fullName evidence="7">Uncharacterized protein</fullName>
    </submittedName>
</protein>
<dbReference type="Proteomes" id="UP001159364">
    <property type="component" value="Linkage Group LG02"/>
</dbReference>
<evidence type="ECO:0000256" key="6">
    <source>
        <dbReference type="SAM" id="Phobius"/>
    </source>
</evidence>
<evidence type="ECO:0000313" key="7">
    <source>
        <dbReference type="EMBL" id="KAJ8773104.1"/>
    </source>
</evidence>
<feature type="transmembrane region" description="Helical" evidence="6">
    <location>
        <begin position="28"/>
        <end position="49"/>
    </location>
</feature>
<comment type="caution">
    <text evidence="7">The sequence shown here is derived from an EMBL/GenBank/DDBJ whole genome shotgun (WGS) entry which is preliminary data.</text>
</comment>
<evidence type="ECO:0000256" key="5">
    <source>
        <dbReference type="ARBA" id="ARBA00023180"/>
    </source>
</evidence>
<dbReference type="PANTHER" id="PTHR31042:SF131">
    <property type="entry name" value="CORE-2_I-BRANCHING BETA-1,6-N-ACETYLGLUCOSAMINYLTRANSFERASE FAMILY PROTEIN"/>
    <property type="match status" value="1"/>
</dbReference>
<dbReference type="InterPro" id="IPR003406">
    <property type="entry name" value="Glyco_trans_14"/>
</dbReference>
<comment type="subcellular location">
    <subcellularLocation>
        <location evidence="1">Membrane</location>
        <topology evidence="1">Single-pass type II membrane protein</topology>
    </subcellularLocation>
</comment>
<keyword evidence="5" id="KW-0325">Glycoprotein</keyword>
<organism evidence="7 8">
    <name type="scientific">Erythroxylum novogranatense</name>
    <dbReference type="NCBI Taxonomy" id="1862640"/>
    <lineage>
        <taxon>Eukaryota</taxon>
        <taxon>Viridiplantae</taxon>
        <taxon>Streptophyta</taxon>
        <taxon>Embryophyta</taxon>
        <taxon>Tracheophyta</taxon>
        <taxon>Spermatophyta</taxon>
        <taxon>Magnoliopsida</taxon>
        <taxon>eudicotyledons</taxon>
        <taxon>Gunneridae</taxon>
        <taxon>Pentapetalae</taxon>
        <taxon>rosids</taxon>
        <taxon>fabids</taxon>
        <taxon>Malpighiales</taxon>
        <taxon>Erythroxylaceae</taxon>
        <taxon>Erythroxylum</taxon>
    </lineage>
</organism>
<proteinExistence type="predicted"/>
<keyword evidence="4 6" id="KW-0472">Membrane</keyword>
<evidence type="ECO:0000256" key="1">
    <source>
        <dbReference type="ARBA" id="ARBA00004606"/>
    </source>
</evidence>
<evidence type="ECO:0000256" key="3">
    <source>
        <dbReference type="ARBA" id="ARBA00022679"/>
    </source>
</evidence>
<keyword evidence="3" id="KW-0808">Transferase</keyword>
<dbReference type="AlphaFoldDB" id="A0AAV8U4F6"/>
<dbReference type="GO" id="GO:0016757">
    <property type="term" value="F:glycosyltransferase activity"/>
    <property type="evidence" value="ECO:0007669"/>
    <property type="project" value="UniProtKB-KW"/>
</dbReference>
<evidence type="ECO:0000256" key="2">
    <source>
        <dbReference type="ARBA" id="ARBA00022676"/>
    </source>
</evidence>
<dbReference type="PANTHER" id="PTHR31042">
    <property type="entry name" value="CORE-2/I-BRANCHING BETA-1,6-N-ACETYLGLUCOSAMINYLTRANSFERASE FAMILY PROTEIN-RELATED"/>
    <property type="match status" value="1"/>
</dbReference>
<evidence type="ECO:0000256" key="4">
    <source>
        <dbReference type="ARBA" id="ARBA00023136"/>
    </source>
</evidence>
<dbReference type="EMBL" id="JAIWQS010000002">
    <property type="protein sequence ID" value="KAJ8773104.1"/>
    <property type="molecule type" value="Genomic_DNA"/>
</dbReference>
<evidence type="ECO:0000313" key="8">
    <source>
        <dbReference type="Proteomes" id="UP001159364"/>
    </source>
</evidence>